<dbReference type="EMBL" id="AVOT02024345">
    <property type="protein sequence ID" value="MBW0514958.1"/>
    <property type="molecule type" value="Genomic_DNA"/>
</dbReference>
<gene>
    <name evidence="1" type="ORF">O181_054673</name>
</gene>
<keyword evidence="2" id="KW-1185">Reference proteome</keyword>
<evidence type="ECO:0000313" key="2">
    <source>
        <dbReference type="Proteomes" id="UP000765509"/>
    </source>
</evidence>
<dbReference type="AlphaFoldDB" id="A0A9Q3HRN1"/>
<reference evidence="1" key="1">
    <citation type="submission" date="2021-03" db="EMBL/GenBank/DDBJ databases">
        <title>Draft genome sequence of rust myrtle Austropuccinia psidii MF-1, a brazilian biotype.</title>
        <authorList>
            <person name="Quecine M.C."/>
            <person name="Pachon D.M.R."/>
            <person name="Bonatelli M.L."/>
            <person name="Correr F.H."/>
            <person name="Franceschini L.M."/>
            <person name="Leite T.F."/>
            <person name="Margarido G.R.A."/>
            <person name="Almeida C.A."/>
            <person name="Ferrarezi J.A."/>
            <person name="Labate C.A."/>
        </authorList>
    </citation>
    <scope>NUCLEOTIDE SEQUENCE</scope>
    <source>
        <strain evidence="1">MF-1</strain>
    </source>
</reference>
<comment type="caution">
    <text evidence="1">The sequence shown here is derived from an EMBL/GenBank/DDBJ whole genome shotgun (WGS) entry which is preliminary data.</text>
</comment>
<organism evidence="1 2">
    <name type="scientific">Austropuccinia psidii MF-1</name>
    <dbReference type="NCBI Taxonomy" id="1389203"/>
    <lineage>
        <taxon>Eukaryota</taxon>
        <taxon>Fungi</taxon>
        <taxon>Dikarya</taxon>
        <taxon>Basidiomycota</taxon>
        <taxon>Pucciniomycotina</taxon>
        <taxon>Pucciniomycetes</taxon>
        <taxon>Pucciniales</taxon>
        <taxon>Sphaerophragmiaceae</taxon>
        <taxon>Austropuccinia</taxon>
    </lineage>
</organism>
<dbReference type="OrthoDB" id="3158924at2759"/>
<dbReference type="Proteomes" id="UP000765509">
    <property type="component" value="Unassembled WGS sequence"/>
</dbReference>
<proteinExistence type="predicted"/>
<protein>
    <submittedName>
        <fullName evidence="1">Uncharacterized protein</fullName>
    </submittedName>
</protein>
<evidence type="ECO:0000313" key="1">
    <source>
        <dbReference type="EMBL" id="MBW0514958.1"/>
    </source>
</evidence>
<sequence length="183" mass="20725">MPLPIRLLILEKGWNPRLPQDSLRKDLAKIHTTDASFKEILDKAREHSVKCIENSFSYAKDKWDKSHVTLDFSVGDWVLVSTTNFNNIKGCKKIKGSFLGASVVKATHGENSIAVEFPEELNNKHPTLSVSLINLYKSGYAGKFPLRNKLCEHIPPVESSGTKKIATKLLRRFRHTRNNNITK</sequence>
<name>A0A9Q3HRN1_9BASI</name>
<accession>A0A9Q3HRN1</accession>